<dbReference type="EMBL" id="BLAF01000010">
    <property type="protein sequence ID" value="GES19257.1"/>
    <property type="molecule type" value="Genomic_DNA"/>
</dbReference>
<keyword evidence="1" id="KW-0808">Transferase</keyword>
<dbReference type="PANTHER" id="PTHR45947:SF3">
    <property type="entry name" value="SULFOQUINOVOSYL TRANSFERASE SQD2"/>
    <property type="match status" value="1"/>
</dbReference>
<dbReference type="Pfam" id="PF00534">
    <property type="entry name" value="Glycos_transf_1"/>
    <property type="match status" value="1"/>
</dbReference>
<reference evidence="3 4" key="1">
    <citation type="submission" date="2019-10" db="EMBL/GenBank/DDBJ databases">
        <title>Whole genome shotgun sequence of Acrocarpospora pleiomorpha NBRC 16267.</title>
        <authorList>
            <person name="Ichikawa N."/>
            <person name="Kimura A."/>
            <person name="Kitahashi Y."/>
            <person name="Komaki H."/>
            <person name="Oguchi A."/>
        </authorList>
    </citation>
    <scope>NUCLEOTIDE SEQUENCE [LARGE SCALE GENOMIC DNA]</scope>
    <source>
        <strain evidence="3 4">NBRC 16267</strain>
    </source>
</reference>
<evidence type="ECO:0000313" key="4">
    <source>
        <dbReference type="Proteomes" id="UP000377595"/>
    </source>
</evidence>
<gene>
    <name evidence="3" type="ORF">Aple_021530</name>
</gene>
<sequence>MPGIAELQSIATLEAMASGLPVVAADAVALPHLVEENGYLYQPGDVMALAGHLTRIITDESLRERLGRNSRAMAMAHDHQVSLARFEAIYDEVAR</sequence>
<organism evidence="3 4">
    <name type="scientific">Acrocarpospora pleiomorpha</name>
    <dbReference type="NCBI Taxonomy" id="90975"/>
    <lineage>
        <taxon>Bacteria</taxon>
        <taxon>Bacillati</taxon>
        <taxon>Actinomycetota</taxon>
        <taxon>Actinomycetes</taxon>
        <taxon>Streptosporangiales</taxon>
        <taxon>Streptosporangiaceae</taxon>
        <taxon>Acrocarpospora</taxon>
    </lineage>
</organism>
<feature type="domain" description="Glycosyl transferase family 1" evidence="2">
    <location>
        <begin position="6"/>
        <end position="72"/>
    </location>
</feature>
<evidence type="ECO:0000313" key="3">
    <source>
        <dbReference type="EMBL" id="GES19257.1"/>
    </source>
</evidence>
<evidence type="ECO:0000256" key="1">
    <source>
        <dbReference type="ARBA" id="ARBA00022679"/>
    </source>
</evidence>
<dbReference type="Proteomes" id="UP000377595">
    <property type="component" value="Unassembled WGS sequence"/>
</dbReference>
<comment type="caution">
    <text evidence="3">The sequence shown here is derived from an EMBL/GenBank/DDBJ whole genome shotgun (WGS) entry which is preliminary data.</text>
</comment>
<evidence type="ECO:0000259" key="2">
    <source>
        <dbReference type="Pfam" id="PF00534"/>
    </source>
</evidence>
<dbReference type="InterPro" id="IPR001296">
    <property type="entry name" value="Glyco_trans_1"/>
</dbReference>
<dbReference type="GO" id="GO:0016757">
    <property type="term" value="F:glycosyltransferase activity"/>
    <property type="evidence" value="ECO:0007669"/>
    <property type="project" value="InterPro"/>
</dbReference>
<dbReference type="SUPFAM" id="SSF53756">
    <property type="entry name" value="UDP-Glycosyltransferase/glycogen phosphorylase"/>
    <property type="match status" value="1"/>
</dbReference>
<accession>A0A5M3XC62</accession>
<dbReference type="Gene3D" id="3.40.50.2000">
    <property type="entry name" value="Glycogen Phosphorylase B"/>
    <property type="match status" value="1"/>
</dbReference>
<keyword evidence="4" id="KW-1185">Reference proteome</keyword>
<dbReference type="AlphaFoldDB" id="A0A5M3XC62"/>
<protein>
    <recommendedName>
        <fullName evidence="2">Glycosyl transferase family 1 domain-containing protein</fullName>
    </recommendedName>
</protein>
<proteinExistence type="predicted"/>
<name>A0A5M3XC62_9ACTN</name>
<dbReference type="InterPro" id="IPR050194">
    <property type="entry name" value="Glycosyltransferase_grp1"/>
</dbReference>
<dbReference type="PANTHER" id="PTHR45947">
    <property type="entry name" value="SULFOQUINOVOSYL TRANSFERASE SQD2"/>
    <property type="match status" value="1"/>
</dbReference>